<accession>A0A383V5Y4</accession>
<dbReference type="Proteomes" id="UP000256970">
    <property type="component" value="Unassembled WGS sequence"/>
</dbReference>
<sequence length="153" mass="15883">MACQSVIQLAVQLLLLCSWSLGARAACCTSGQPSYQGSSFQGSFPLPTCSDGPCSGEGFSYNGESAYESPDPNSCCDTEHLGPFKYNPAAGSGKQWPWPSDENFPELLEGTGRPCDAGVVRFRCKLGGHETTEAETACSADEGGDGACAAPLA</sequence>
<keyword evidence="3" id="KW-1185">Reference proteome</keyword>
<evidence type="ECO:0000313" key="3">
    <source>
        <dbReference type="Proteomes" id="UP000256970"/>
    </source>
</evidence>
<dbReference type="EMBL" id="FNXT01000035">
    <property type="protein sequence ID" value="SZX59984.1"/>
    <property type="molecule type" value="Genomic_DNA"/>
</dbReference>
<reference evidence="2 3" key="1">
    <citation type="submission" date="2016-10" db="EMBL/GenBank/DDBJ databases">
        <authorList>
            <person name="Cai Z."/>
        </authorList>
    </citation>
    <scope>NUCLEOTIDE SEQUENCE [LARGE SCALE GENOMIC DNA]</scope>
</reference>
<protein>
    <recommendedName>
        <fullName evidence="4">Pherophorin domain-containing protein</fullName>
    </recommendedName>
</protein>
<gene>
    <name evidence="2" type="ORF">BQ4739_LOCUS575</name>
</gene>
<dbReference type="AlphaFoldDB" id="A0A383V5Y4"/>
<feature type="signal peptide" evidence="1">
    <location>
        <begin position="1"/>
        <end position="25"/>
    </location>
</feature>
<evidence type="ECO:0000256" key="1">
    <source>
        <dbReference type="SAM" id="SignalP"/>
    </source>
</evidence>
<keyword evidence="1" id="KW-0732">Signal</keyword>
<evidence type="ECO:0000313" key="2">
    <source>
        <dbReference type="EMBL" id="SZX59984.1"/>
    </source>
</evidence>
<evidence type="ECO:0008006" key="4">
    <source>
        <dbReference type="Google" id="ProtNLM"/>
    </source>
</evidence>
<name>A0A383V5Y4_TETOB</name>
<feature type="chain" id="PRO_5016954691" description="Pherophorin domain-containing protein" evidence="1">
    <location>
        <begin position="26"/>
        <end position="153"/>
    </location>
</feature>
<organism evidence="2 3">
    <name type="scientific">Tetradesmus obliquus</name>
    <name type="common">Green alga</name>
    <name type="synonym">Acutodesmus obliquus</name>
    <dbReference type="NCBI Taxonomy" id="3088"/>
    <lineage>
        <taxon>Eukaryota</taxon>
        <taxon>Viridiplantae</taxon>
        <taxon>Chlorophyta</taxon>
        <taxon>core chlorophytes</taxon>
        <taxon>Chlorophyceae</taxon>
        <taxon>CS clade</taxon>
        <taxon>Sphaeropleales</taxon>
        <taxon>Scenedesmaceae</taxon>
        <taxon>Tetradesmus</taxon>
    </lineage>
</organism>
<proteinExistence type="predicted"/>